<dbReference type="Proteomes" id="UP000293874">
    <property type="component" value="Unassembled WGS sequence"/>
</dbReference>
<dbReference type="PROSITE" id="PS51257">
    <property type="entry name" value="PROKAR_LIPOPROTEIN"/>
    <property type="match status" value="1"/>
</dbReference>
<dbReference type="Gene3D" id="1.25.40.390">
    <property type="match status" value="1"/>
</dbReference>
<organism evidence="8 9">
    <name type="scientific">Pseudobacter ginsenosidimutans</name>
    <dbReference type="NCBI Taxonomy" id="661488"/>
    <lineage>
        <taxon>Bacteria</taxon>
        <taxon>Pseudomonadati</taxon>
        <taxon>Bacteroidota</taxon>
        <taxon>Chitinophagia</taxon>
        <taxon>Chitinophagales</taxon>
        <taxon>Chitinophagaceae</taxon>
        <taxon>Pseudobacter</taxon>
    </lineage>
</organism>
<dbReference type="OrthoDB" id="1080118at2"/>
<evidence type="ECO:0000313" key="8">
    <source>
        <dbReference type="EMBL" id="RZS69262.1"/>
    </source>
</evidence>
<dbReference type="CDD" id="cd08977">
    <property type="entry name" value="SusD"/>
    <property type="match status" value="1"/>
</dbReference>
<comment type="caution">
    <text evidence="8">The sequence shown here is derived from an EMBL/GenBank/DDBJ whole genome shotgun (WGS) entry which is preliminary data.</text>
</comment>
<keyword evidence="4" id="KW-0472">Membrane</keyword>
<evidence type="ECO:0000256" key="3">
    <source>
        <dbReference type="ARBA" id="ARBA00022729"/>
    </source>
</evidence>
<name>A0A4Q7MR12_9BACT</name>
<evidence type="ECO:0000259" key="6">
    <source>
        <dbReference type="Pfam" id="PF07980"/>
    </source>
</evidence>
<dbReference type="InterPro" id="IPR012944">
    <property type="entry name" value="SusD_RagB_dom"/>
</dbReference>
<gene>
    <name evidence="8" type="ORF">EV199_5098</name>
</gene>
<dbReference type="RefSeq" id="WP_130543611.1">
    <property type="nucleotide sequence ID" value="NZ_CP042431.1"/>
</dbReference>
<sequence>MKALLNIIVSVSLIAFTGCLKEVTPGDAITTGNLTDNPDGVLNAVNGAYSLFKDNVEFNGVPDDGLMYLRQFYHLSDFASDDIVCGQVTTDPLLLSFTGDHTPTQTNTRYFWYINYKIINNSNTVIEAASKMASPDAATQQLIGECYFLRAFCHFNLVRLYAKPFSHDPSAPGIILRTSVGDPAQKARATVAEVYASIIDDAKKAADLMGQSRGVQYASREAAWALLSRAYLYMDDEDKTIEYADMVINSPRFTLTNATTFQTLFANAMGGSETIFCIAHTQVDDKLKFGSIASMIFSDGNSGWGEEFASKALRDTMSEHPEDVRWKYIVKLDNGSGGVALKNGIETYYISKFSGQGGSPTLSSPIMFRLSEVYLNRAEAKAKKNLNNDALDDVDEIRKNRGLQASLYNRTLPAGRTALDVVLKERRIELAFEGHRVYDVYRNKRNLNRTYWGYHLRGLKETDINLATQPAGYNNLVTNWNSNRIIYYIPIDEIQSNKLCEQNP</sequence>
<dbReference type="SUPFAM" id="SSF48452">
    <property type="entry name" value="TPR-like"/>
    <property type="match status" value="1"/>
</dbReference>
<accession>A0A4Q7MR12</accession>
<keyword evidence="9" id="KW-1185">Reference proteome</keyword>
<dbReference type="InterPro" id="IPR033985">
    <property type="entry name" value="SusD-like_N"/>
</dbReference>
<evidence type="ECO:0000313" key="9">
    <source>
        <dbReference type="Proteomes" id="UP000293874"/>
    </source>
</evidence>
<dbReference type="InterPro" id="IPR011990">
    <property type="entry name" value="TPR-like_helical_dom_sf"/>
</dbReference>
<comment type="subcellular location">
    <subcellularLocation>
        <location evidence="1">Cell outer membrane</location>
    </subcellularLocation>
</comment>
<evidence type="ECO:0000256" key="1">
    <source>
        <dbReference type="ARBA" id="ARBA00004442"/>
    </source>
</evidence>
<evidence type="ECO:0000259" key="7">
    <source>
        <dbReference type="Pfam" id="PF14322"/>
    </source>
</evidence>
<comment type="similarity">
    <text evidence="2">Belongs to the SusD family.</text>
</comment>
<evidence type="ECO:0000256" key="2">
    <source>
        <dbReference type="ARBA" id="ARBA00006275"/>
    </source>
</evidence>
<evidence type="ECO:0000256" key="4">
    <source>
        <dbReference type="ARBA" id="ARBA00023136"/>
    </source>
</evidence>
<proteinExistence type="inferred from homology"/>
<dbReference type="Pfam" id="PF07980">
    <property type="entry name" value="SusD_RagB"/>
    <property type="match status" value="1"/>
</dbReference>
<dbReference type="GO" id="GO:0009279">
    <property type="term" value="C:cell outer membrane"/>
    <property type="evidence" value="ECO:0007669"/>
    <property type="project" value="UniProtKB-SubCell"/>
</dbReference>
<keyword evidence="3" id="KW-0732">Signal</keyword>
<feature type="domain" description="SusD-like N-terminal" evidence="7">
    <location>
        <begin position="101"/>
        <end position="232"/>
    </location>
</feature>
<dbReference type="EMBL" id="SGXA01000003">
    <property type="protein sequence ID" value="RZS69262.1"/>
    <property type="molecule type" value="Genomic_DNA"/>
</dbReference>
<reference evidence="8 9" key="1">
    <citation type="submission" date="2019-02" db="EMBL/GenBank/DDBJ databases">
        <title>Genomic Encyclopedia of Type Strains, Phase IV (KMG-IV): sequencing the most valuable type-strain genomes for metagenomic binning, comparative biology and taxonomic classification.</title>
        <authorList>
            <person name="Goeker M."/>
        </authorList>
    </citation>
    <scope>NUCLEOTIDE SEQUENCE [LARGE SCALE GENOMIC DNA]</scope>
    <source>
        <strain evidence="8 9">DSM 18116</strain>
    </source>
</reference>
<evidence type="ECO:0000256" key="5">
    <source>
        <dbReference type="ARBA" id="ARBA00023237"/>
    </source>
</evidence>
<keyword evidence="5" id="KW-0998">Cell outer membrane</keyword>
<dbReference type="Pfam" id="PF14322">
    <property type="entry name" value="SusD-like_3"/>
    <property type="match status" value="1"/>
</dbReference>
<feature type="domain" description="RagB/SusD" evidence="6">
    <location>
        <begin position="346"/>
        <end position="504"/>
    </location>
</feature>
<dbReference type="AlphaFoldDB" id="A0A4Q7MR12"/>
<protein>
    <submittedName>
        <fullName evidence="8">SusD-like starch-binding protein associating with outer membrane</fullName>
    </submittedName>
</protein>